<evidence type="ECO:0000313" key="1">
    <source>
        <dbReference type="EMBL" id="GAS81986.1"/>
    </source>
</evidence>
<protein>
    <submittedName>
        <fullName evidence="1">Uncharacterized protein</fullName>
    </submittedName>
</protein>
<dbReference type="EMBL" id="BCNV01000001">
    <property type="protein sequence ID" value="GAS81986.1"/>
    <property type="molecule type" value="Genomic_DNA"/>
</dbReference>
<reference evidence="2" key="2">
    <citation type="submission" date="2016-01" db="EMBL/GenBank/DDBJ databases">
        <title>Draft Genome Sequence of Paenibacillus amylolyticus Heshi-A3 that Was Isolated from Fermented Rice Bran with Aging Salted Mackerel, Which Was Named Heshiko as Traditional Fermented Seafood in Japan.</title>
        <authorList>
            <person name="Akuzawa S."/>
            <person name="Nakagawa J."/>
            <person name="Kanekatsu T."/>
            <person name="Kubota E."/>
            <person name="Ohtake R."/>
            <person name="Suzuki T."/>
            <person name="Kanesaki Y."/>
        </authorList>
    </citation>
    <scope>NUCLEOTIDE SEQUENCE [LARGE SCALE GENOMIC DNA]</scope>
    <source>
        <strain evidence="2">Heshi-A3</strain>
    </source>
</reference>
<organism evidence="1 2">
    <name type="scientific">Paenibacillus amylolyticus</name>
    <dbReference type="NCBI Taxonomy" id="1451"/>
    <lineage>
        <taxon>Bacteria</taxon>
        <taxon>Bacillati</taxon>
        <taxon>Bacillota</taxon>
        <taxon>Bacilli</taxon>
        <taxon>Bacillales</taxon>
        <taxon>Paenibacillaceae</taxon>
        <taxon>Paenibacillus</taxon>
    </lineage>
</organism>
<name>A0A100VLJ5_PAEAM</name>
<dbReference type="Proteomes" id="UP000069697">
    <property type="component" value="Unassembled WGS sequence"/>
</dbReference>
<evidence type="ECO:0000313" key="2">
    <source>
        <dbReference type="Proteomes" id="UP000069697"/>
    </source>
</evidence>
<comment type="caution">
    <text evidence="1">The sequence shown here is derived from an EMBL/GenBank/DDBJ whole genome shotgun (WGS) entry which is preliminary data.</text>
</comment>
<accession>A0A100VLJ5</accession>
<sequence length="79" mass="8721">MKMTTQQYAEIIAGKVAHTAKNIAKNSGRKEEADSDVAAAMIVTFAEEMMEVIRKSTPHTPNPLSKTFVKLKRFLRGVG</sequence>
<dbReference type="AlphaFoldDB" id="A0A100VLJ5"/>
<proteinExistence type="predicted"/>
<gene>
    <name evidence="1" type="ORF">PAHA3_2060</name>
</gene>
<reference evidence="1 2" key="1">
    <citation type="journal article" date="2016" name="Genome Announc.">
        <title>Draft Genome Sequence of Paenibacillus amylolyticus Heshi-A3, Isolated from Fermented Rice Bran in a Japanese Fermented Seafood Dish.</title>
        <authorList>
            <person name="Akuzawa S."/>
            <person name="Nagaoka J."/>
            <person name="Kanekatsu M."/>
            <person name="Kubota E."/>
            <person name="Ohtake R."/>
            <person name="Suzuki T."/>
            <person name="Kanesaki Y."/>
        </authorList>
    </citation>
    <scope>NUCLEOTIDE SEQUENCE [LARGE SCALE GENOMIC DNA]</scope>
    <source>
        <strain evidence="1 2">Heshi-A3</strain>
    </source>
</reference>
<dbReference type="RefSeq" id="WP_062834606.1">
    <property type="nucleotide sequence ID" value="NZ_BCNV01000001.1"/>
</dbReference>